<reference evidence="1 2" key="1">
    <citation type="submission" date="2014-06" db="EMBL/GenBank/DDBJ databases">
        <authorList>
            <person name="Urmite Genomes Urmite Genomes"/>
        </authorList>
    </citation>
    <scope>NUCLEOTIDE SEQUENCE [LARGE SCALE GENOMIC DNA]</scope>
</reference>
<dbReference type="eggNOG" id="ENOG5030ZQC">
    <property type="taxonomic scope" value="Bacteria"/>
</dbReference>
<dbReference type="RefSeq" id="WP_044011958.1">
    <property type="nucleotide sequence ID" value="NZ_CCVW01000004.1"/>
</dbReference>
<dbReference type="AlphaFoldDB" id="A0A078L0I4"/>
<proteinExistence type="predicted"/>
<dbReference type="OrthoDB" id="5638682at2"/>
<evidence type="ECO:0000313" key="1">
    <source>
        <dbReference type="EMBL" id="CDZ78767.1"/>
    </source>
</evidence>
<protein>
    <submittedName>
        <fullName evidence="1">Uncharacterized protein</fullName>
    </submittedName>
</protein>
<dbReference type="EMBL" id="CCSB01000004">
    <property type="protein sequence ID" value="CDZ78767.1"/>
    <property type="molecule type" value="Genomic_DNA"/>
</dbReference>
<accession>A0A078L0I4</accession>
<name>A0A078L0I4_9GAMM</name>
<organism evidence="1 2">
    <name type="scientific">Legionella massiliensis</name>
    <dbReference type="NCBI Taxonomy" id="1034943"/>
    <lineage>
        <taxon>Bacteria</taxon>
        <taxon>Pseudomonadati</taxon>
        <taxon>Pseudomonadota</taxon>
        <taxon>Gammaproteobacteria</taxon>
        <taxon>Legionellales</taxon>
        <taxon>Legionellaceae</taxon>
        <taxon>Legionella</taxon>
    </lineage>
</organism>
<dbReference type="Proteomes" id="UP000044071">
    <property type="component" value="Unassembled WGS sequence"/>
</dbReference>
<keyword evidence="2" id="KW-1185">Reference proteome</keyword>
<evidence type="ECO:0000313" key="2">
    <source>
        <dbReference type="Proteomes" id="UP000044071"/>
    </source>
</evidence>
<gene>
    <name evidence="1" type="ORF">BN59_03081</name>
</gene>
<sequence length="94" mass="10443">MTNTNAENTEVLTAEDYNKAMNFIAQNLLSSLSQSMGALPQQLHNRKVVSQALAAFLTNIIYKQFPGDKDLSQEMLNEITEFVKLQLASIPEPA</sequence>